<dbReference type="Pfam" id="PF06415">
    <property type="entry name" value="iPGM_N"/>
    <property type="match status" value="1"/>
</dbReference>
<comment type="catalytic activity">
    <reaction evidence="1 10">
        <text>(2R)-2-phosphoglycerate = (2R)-3-phosphoglycerate</text>
        <dbReference type="Rhea" id="RHEA:15901"/>
        <dbReference type="ChEBI" id="CHEBI:58272"/>
        <dbReference type="ChEBI" id="CHEBI:58289"/>
        <dbReference type="EC" id="5.4.2.12"/>
    </reaction>
</comment>
<proteinExistence type="inferred from homology"/>
<feature type="binding site" evidence="10 12">
    <location>
        <position position="186"/>
    </location>
    <ligand>
        <name>substrate</name>
    </ligand>
</feature>
<feature type="binding site" evidence="10 12">
    <location>
        <begin position="262"/>
        <end position="265"/>
    </location>
    <ligand>
        <name>substrate</name>
    </ligand>
</feature>
<evidence type="ECO:0000259" key="14">
    <source>
        <dbReference type="Pfam" id="PF01676"/>
    </source>
</evidence>
<evidence type="ECO:0000259" key="15">
    <source>
        <dbReference type="Pfam" id="PF06415"/>
    </source>
</evidence>
<dbReference type="PANTHER" id="PTHR31637:SF0">
    <property type="entry name" value="2,3-BISPHOSPHOGLYCERATE-INDEPENDENT PHOSPHOGLYCERATE MUTASE"/>
    <property type="match status" value="1"/>
</dbReference>
<feature type="domain" description="BPG-independent PGAM N-terminal" evidence="15">
    <location>
        <begin position="83"/>
        <end position="299"/>
    </location>
</feature>
<feature type="active site" description="Phosphoserine intermediate" evidence="10 11">
    <location>
        <position position="63"/>
    </location>
</feature>
<dbReference type="AlphaFoldDB" id="A0A2A5WBC6"/>
<feature type="binding site" evidence="10 13">
    <location>
        <position position="63"/>
    </location>
    <ligand>
        <name>Mn(2+)</name>
        <dbReference type="ChEBI" id="CHEBI:29035"/>
        <label>2</label>
    </ligand>
</feature>
<reference evidence="16 17" key="1">
    <citation type="submission" date="2017-08" db="EMBL/GenBank/DDBJ databases">
        <title>Fine stratification of microbial communities through a metagenomic profile of the photic zone.</title>
        <authorList>
            <person name="Haro-Moreno J.M."/>
            <person name="Lopez-Perez M."/>
            <person name="De La Torre J."/>
            <person name="Picazo A."/>
            <person name="Camacho A."/>
            <person name="Rodriguez-Valera F."/>
        </authorList>
    </citation>
    <scope>NUCLEOTIDE SEQUENCE [LARGE SCALE GENOMIC DNA]</scope>
    <source>
        <strain evidence="16">MED-G28</strain>
    </source>
</reference>
<dbReference type="FunFam" id="3.40.1450.10:FF:000001">
    <property type="entry name" value="2,3-bisphosphoglycerate-independent phosphoglycerate mutase"/>
    <property type="match status" value="1"/>
</dbReference>
<keyword evidence="7 10" id="KW-0464">Manganese</keyword>
<feature type="binding site" evidence="10 13">
    <location>
        <position position="13"/>
    </location>
    <ligand>
        <name>Mn(2+)</name>
        <dbReference type="ChEBI" id="CHEBI:29035"/>
        <label>2</label>
    </ligand>
</feature>
<accession>A0A2A5WBC6</accession>
<dbReference type="InterPro" id="IPR006124">
    <property type="entry name" value="Metalloenzyme"/>
</dbReference>
<dbReference type="UniPathway" id="UPA00109">
    <property type="reaction ID" value="UER00186"/>
</dbReference>
<evidence type="ECO:0000256" key="9">
    <source>
        <dbReference type="ARBA" id="ARBA00071648"/>
    </source>
</evidence>
<feature type="binding site" evidence="10 13">
    <location>
        <position position="403"/>
    </location>
    <ligand>
        <name>Mn(2+)</name>
        <dbReference type="ChEBI" id="CHEBI:29035"/>
        <label>1</label>
    </ligand>
</feature>
<dbReference type="GO" id="GO:0006007">
    <property type="term" value="P:glucose catabolic process"/>
    <property type="evidence" value="ECO:0007669"/>
    <property type="project" value="InterPro"/>
</dbReference>
<feature type="domain" description="Metalloenzyme" evidence="14">
    <location>
        <begin position="5"/>
        <end position="499"/>
    </location>
</feature>
<feature type="binding site" evidence="10 13">
    <location>
        <position position="444"/>
    </location>
    <ligand>
        <name>Mn(2+)</name>
        <dbReference type="ChEBI" id="CHEBI:29035"/>
        <label>2</label>
    </ligand>
</feature>
<dbReference type="CDD" id="cd16010">
    <property type="entry name" value="iPGM"/>
    <property type="match status" value="1"/>
</dbReference>
<evidence type="ECO:0000256" key="13">
    <source>
        <dbReference type="PIRSR" id="PIRSR001492-3"/>
    </source>
</evidence>
<dbReference type="EC" id="5.4.2.12" evidence="4 10"/>
<dbReference type="SUPFAM" id="SSF64158">
    <property type="entry name" value="2,3-Bisphosphoglycerate-independent phosphoglycerate mutase, substrate-binding domain"/>
    <property type="match status" value="1"/>
</dbReference>
<feature type="binding site" evidence="10 12">
    <location>
        <begin position="154"/>
        <end position="155"/>
    </location>
    <ligand>
        <name>substrate</name>
    </ligand>
</feature>
<evidence type="ECO:0000256" key="11">
    <source>
        <dbReference type="PIRSR" id="PIRSR001492-1"/>
    </source>
</evidence>
<comment type="caution">
    <text evidence="16">The sequence shown here is derived from an EMBL/GenBank/DDBJ whole genome shotgun (WGS) entry which is preliminary data.</text>
</comment>
<evidence type="ECO:0000256" key="5">
    <source>
        <dbReference type="ARBA" id="ARBA00022723"/>
    </source>
</evidence>
<dbReference type="FunFam" id="3.40.720.10:FF:000001">
    <property type="entry name" value="2,3-bisphosphoglycerate-independent phosphoglycerate mutase"/>
    <property type="match status" value="1"/>
</dbReference>
<feature type="binding site" evidence="10 12">
    <location>
        <position position="336"/>
    </location>
    <ligand>
        <name>substrate</name>
    </ligand>
</feature>
<evidence type="ECO:0000256" key="12">
    <source>
        <dbReference type="PIRSR" id="PIRSR001492-2"/>
    </source>
</evidence>
<dbReference type="InterPro" id="IPR036646">
    <property type="entry name" value="PGAM_B_sf"/>
</dbReference>
<dbReference type="InterPro" id="IPR011258">
    <property type="entry name" value="BPG-indep_PGM_N"/>
</dbReference>
<dbReference type="InterPro" id="IPR017850">
    <property type="entry name" value="Alkaline_phosphatase_core_sf"/>
</dbReference>
<evidence type="ECO:0000313" key="16">
    <source>
        <dbReference type="EMBL" id="PDH33671.1"/>
    </source>
</evidence>
<evidence type="ECO:0000256" key="2">
    <source>
        <dbReference type="ARBA" id="ARBA00004798"/>
    </source>
</evidence>
<comment type="similarity">
    <text evidence="3 10">Belongs to the BPG-independent phosphoglycerate mutase family.</text>
</comment>
<dbReference type="GO" id="GO:0006096">
    <property type="term" value="P:glycolytic process"/>
    <property type="evidence" value="ECO:0007669"/>
    <property type="project" value="UniProtKB-UniRule"/>
</dbReference>
<evidence type="ECO:0000313" key="17">
    <source>
        <dbReference type="Proteomes" id="UP000219329"/>
    </source>
</evidence>
<dbReference type="EMBL" id="NTJZ01000007">
    <property type="protein sequence ID" value="PDH33671.1"/>
    <property type="molecule type" value="Genomic_DNA"/>
</dbReference>
<keyword evidence="5 10" id="KW-0479">Metal-binding</keyword>
<name>A0A2A5WBC6_9GAMM</name>
<dbReference type="Gene3D" id="3.40.720.10">
    <property type="entry name" value="Alkaline Phosphatase, subunit A"/>
    <property type="match status" value="1"/>
</dbReference>
<dbReference type="GO" id="GO:0005829">
    <property type="term" value="C:cytosol"/>
    <property type="evidence" value="ECO:0007669"/>
    <property type="project" value="TreeGrafter"/>
</dbReference>
<evidence type="ECO:0000256" key="3">
    <source>
        <dbReference type="ARBA" id="ARBA00008819"/>
    </source>
</evidence>
<gene>
    <name evidence="10" type="primary">gpmI</name>
    <name evidence="16" type="ORF">CNF02_08065</name>
</gene>
<feature type="binding site" evidence="10 13">
    <location>
        <position position="407"/>
    </location>
    <ligand>
        <name>Mn(2+)</name>
        <dbReference type="ChEBI" id="CHEBI:29035"/>
        <label>1</label>
    </ligand>
</feature>
<comment type="function">
    <text evidence="10">Catalyzes the interconversion of 2-phosphoglycerate and 3-phosphoglycerate.</text>
</comment>
<dbReference type="Proteomes" id="UP000219329">
    <property type="component" value="Unassembled WGS sequence"/>
</dbReference>
<evidence type="ECO:0000256" key="6">
    <source>
        <dbReference type="ARBA" id="ARBA00023152"/>
    </source>
</evidence>
<feature type="binding site" evidence="10 13">
    <location>
        <position position="463"/>
    </location>
    <ligand>
        <name>Mn(2+)</name>
        <dbReference type="ChEBI" id="CHEBI:29035"/>
        <label>1</label>
    </ligand>
</feature>
<evidence type="ECO:0000256" key="4">
    <source>
        <dbReference type="ARBA" id="ARBA00012026"/>
    </source>
</evidence>
<comment type="cofactor">
    <cofactor evidence="10">
        <name>Mn(2+)</name>
        <dbReference type="ChEBI" id="CHEBI:29035"/>
    </cofactor>
    <text evidence="10">Binds 2 manganese ions per subunit.</text>
</comment>
<feature type="binding site" evidence="10 13">
    <location>
        <position position="445"/>
    </location>
    <ligand>
        <name>Mn(2+)</name>
        <dbReference type="ChEBI" id="CHEBI:29035"/>
        <label>2</label>
    </ligand>
</feature>
<evidence type="ECO:0000256" key="8">
    <source>
        <dbReference type="ARBA" id="ARBA00023235"/>
    </source>
</evidence>
<keyword evidence="8 10" id="KW-0413">Isomerase</keyword>
<comment type="pathway">
    <text evidence="2 10">Carbohydrate degradation; glycolysis; pyruvate from D-glyceraldehyde 3-phosphate: step 3/5.</text>
</comment>
<dbReference type="GO" id="GO:0004619">
    <property type="term" value="F:phosphoglycerate mutase activity"/>
    <property type="evidence" value="ECO:0007669"/>
    <property type="project" value="UniProtKB-UniRule"/>
</dbReference>
<feature type="binding site" evidence="10 12">
    <location>
        <position position="124"/>
    </location>
    <ligand>
        <name>substrate</name>
    </ligand>
</feature>
<comment type="subunit">
    <text evidence="10">Monomer.</text>
</comment>
<dbReference type="SUPFAM" id="SSF53649">
    <property type="entry name" value="Alkaline phosphatase-like"/>
    <property type="match status" value="1"/>
</dbReference>
<dbReference type="NCBIfam" id="TIGR01307">
    <property type="entry name" value="pgm_bpd_ind"/>
    <property type="match status" value="1"/>
</dbReference>
<dbReference type="PIRSF" id="PIRSF001492">
    <property type="entry name" value="IPGAM"/>
    <property type="match status" value="1"/>
</dbReference>
<protein>
    <recommendedName>
        <fullName evidence="9 10">2,3-bisphosphoglycerate-independent phosphoglycerate mutase</fullName>
        <shortName evidence="10">BPG-independent PGAM</shortName>
        <shortName evidence="10">Phosphoglyceromutase</shortName>
        <shortName evidence="10">iPGM</shortName>
        <ecNumber evidence="4 10">5.4.2.12</ecNumber>
    </recommendedName>
</protein>
<dbReference type="Pfam" id="PF01676">
    <property type="entry name" value="Metalloenzyme"/>
    <property type="match status" value="1"/>
</dbReference>
<evidence type="ECO:0000256" key="7">
    <source>
        <dbReference type="ARBA" id="ARBA00023211"/>
    </source>
</evidence>
<sequence>MSVKKTALLVILDGWGYRENTDYNAIHAADSPNWDNLWTTRPHTLIDTSGEHVGLPAGQMGNSEVGHMNLGAGRVVYQSLTRIDKAIEEGSFYSNETLIQAVDKAIESESALHLFGLMSPGGIHSHEDHIMAMVKLASERGAKKIFLHAFLDGRDTPPRSAISSLLRAEQTLQSSGKGRVASLCGRFFVMDRDNRWDRVKLAYELLTEAKADFQYNNVTDALNAAYARDEDDEFVQASLVGDAGSESAIVANDDVVVFMNFRADRAREITRAFVQDDFDGFKRASRPSIQEFVMLTEYAADIKAACAYPPQKLDNVMGAYLSSLGKTQLRIAETEKYAHVTFFFNGGREEPFENEDRTLIPSPDVKTYDLKPEMSAFEVTDNLVNAITSGKYDAIICNYANGDMVGHTGDFSASVKAVEAVDQCLGRIVRAITKSNGHLLITADHGNVEQMVDPKTNQPLTSHTNGPVPLVYVGHNNYQFKGEGSLCDIAPTLLMLLGIRIPAEMTGSVLLHSTDTDPLANKQT</sequence>
<evidence type="ECO:0000256" key="10">
    <source>
        <dbReference type="HAMAP-Rule" id="MF_01038"/>
    </source>
</evidence>
<dbReference type="InterPro" id="IPR005995">
    <property type="entry name" value="Pgm_bpd_ind"/>
</dbReference>
<evidence type="ECO:0000256" key="1">
    <source>
        <dbReference type="ARBA" id="ARBA00000370"/>
    </source>
</evidence>
<keyword evidence="6 10" id="KW-0324">Glycolysis</keyword>
<dbReference type="HAMAP" id="MF_01038">
    <property type="entry name" value="GpmI"/>
    <property type="match status" value="1"/>
</dbReference>
<dbReference type="PANTHER" id="PTHR31637">
    <property type="entry name" value="2,3-BISPHOSPHOGLYCERATE-INDEPENDENT PHOSPHOGLYCERATE MUTASE"/>
    <property type="match status" value="1"/>
</dbReference>
<organism evidence="16 17">
    <name type="scientific">OM182 bacterium MED-G28</name>
    <dbReference type="NCBI Taxonomy" id="1986256"/>
    <lineage>
        <taxon>Bacteria</taxon>
        <taxon>Pseudomonadati</taxon>
        <taxon>Pseudomonadota</taxon>
        <taxon>Gammaproteobacteria</taxon>
        <taxon>OMG group</taxon>
        <taxon>OM182 clade</taxon>
    </lineage>
</organism>
<dbReference type="Gene3D" id="3.40.1450.10">
    <property type="entry name" value="BPG-independent phosphoglycerate mutase, domain B"/>
    <property type="match status" value="1"/>
</dbReference>
<feature type="binding site" evidence="10 12">
    <location>
        <position position="192"/>
    </location>
    <ligand>
        <name>substrate</name>
    </ligand>
</feature>
<dbReference type="GO" id="GO:0030145">
    <property type="term" value="F:manganese ion binding"/>
    <property type="evidence" value="ECO:0007669"/>
    <property type="project" value="UniProtKB-UniRule"/>
</dbReference>